<evidence type="ECO:0000313" key="3">
    <source>
        <dbReference type="Proteomes" id="UP000196649"/>
    </source>
</evidence>
<feature type="transmembrane region" description="Helical" evidence="1">
    <location>
        <begin position="193"/>
        <end position="224"/>
    </location>
</feature>
<dbReference type="AlphaFoldDB" id="A0A210P6K8"/>
<proteinExistence type="predicted"/>
<comment type="caution">
    <text evidence="2">The sequence shown here is derived from an EMBL/GenBank/DDBJ whole genome shotgun (WGS) entry which is preliminary data.</text>
</comment>
<accession>A0A210P6K8</accession>
<feature type="transmembrane region" description="Helical" evidence="1">
    <location>
        <begin position="156"/>
        <end position="173"/>
    </location>
</feature>
<dbReference type="Proteomes" id="UP000196649">
    <property type="component" value="Unassembled WGS sequence"/>
</dbReference>
<feature type="transmembrane region" description="Helical" evidence="1">
    <location>
        <begin position="125"/>
        <end position="149"/>
    </location>
</feature>
<keyword evidence="1" id="KW-0812">Transmembrane</keyword>
<reference evidence="2 3" key="1">
    <citation type="submission" date="2017-03" db="EMBL/GenBank/DDBJ databases">
        <title>Genome sequence of Lactobacillus kimchii KACC 12383.</title>
        <authorList>
            <person name="Chun J."/>
        </authorList>
    </citation>
    <scope>NUCLEOTIDE SEQUENCE [LARGE SCALE GENOMIC DNA]</scope>
    <source>
        <strain evidence="2 3">KACC 12383</strain>
    </source>
</reference>
<keyword evidence="1" id="KW-1133">Transmembrane helix</keyword>
<feature type="transmembrane region" description="Helical" evidence="1">
    <location>
        <begin position="90"/>
        <end position="113"/>
    </location>
</feature>
<sequence>MFENDWKLFKLQLKMIMQEKIVFFYTLIVPIIIAFLNNNLNFRGNEVLYIYWAYIVVTTVLNGFLMNLIRVRESGFFRRPSNLIDSNFSILFTAFFVQLFVIQIQIFIFNLVIDCFITPVSPYTFLYGFLVSFLTTIISISMMSLLLLFKCKQRTFYMIINLFLFGGLLLLSARPEGVWNYILTMINPFQFIYALYSVPCIINSFSLILGAFTICYMLIGIIVLSRLTKKDD</sequence>
<keyword evidence="1" id="KW-0472">Membrane</keyword>
<gene>
    <name evidence="2" type="ORF">LKACC12383_02348</name>
</gene>
<feature type="transmembrane region" description="Helical" evidence="1">
    <location>
        <begin position="21"/>
        <end position="37"/>
    </location>
</feature>
<protein>
    <submittedName>
        <fullName evidence="2">Uncharacterized protein</fullName>
    </submittedName>
</protein>
<feature type="transmembrane region" description="Helical" evidence="1">
    <location>
        <begin position="49"/>
        <end position="69"/>
    </location>
</feature>
<organism evidence="2 3">
    <name type="scientific">Companilactobacillus kimchii</name>
    <dbReference type="NCBI Taxonomy" id="2801452"/>
    <lineage>
        <taxon>Bacteria</taxon>
        <taxon>Bacillati</taxon>
        <taxon>Bacillota</taxon>
        <taxon>Bacilli</taxon>
        <taxon>Lactobacillales</taxon>
        <taxon>Lactobacillaceae</taxon>
        <taxon>Companilactobacillus</taxon>
    </lineage>
</organism>
<name>A0A210P6K8_9LACO</name>
<evidence type="ECO:0000313" key="2">
    <source>
        <dbReference type="EMBL" id="OWF32112.1"/>
    </source>
</evidence>
<evidence type="ECO:0000256" key="1">
    <source>
        <dbReference type="SAM" id="Phobius"/>
    </source>
</evidence>
<dbReference type="EMBL" id="MXAL01000012">
    <property type="protein sequence ID" value="OWF32112.1"/>
    <property type="molecule type" value="Genomic_DNA"/>
</dbReference>